<feature type="domain" description="Nucleoside transporter/FeoB GTPase Gate" evidence="2">
    <location>
        <begin position="20"/>
        <end position="135"/>
    </location>
</feature>
<dbReference type="eggNOG" id="COG0370">
    <property type="taxonomic scope" value="Bacteria"/>
</dbReference>
<feature type="transmembrane region" description="Helical" evidence="1">
    <location>
        <begin position="21"/>
        <end position="41"/>
    </location>
</feature>
<evidence type="ECO:0000259" key="2">
    <source>
        <dbReference type="Pfam" id="PF07670"/>
    </source>
</evidence>
<dbReference type="RefSeq" id="WP_013886843.1">
    <property type="nucleotide sequence ID" value="NC_015672.1"/>
</dbReference>
<sequence length="140" mass="15049">MEFVNNIKNGLRNGLKISTKIIVYMLPFYVIVDVLEQSGYLSKISLVFKPIMGVLGLPSEAAVAIISGMLLNLYPAIAAMAPLSLSVKEITIIGLFLGISHNLVIETIILSRSGVKAYSVVILRIATACVAAMGVNILWT</sequence>
<feature type="transmembrane region" description="Helical" evidence="1">
    <location>
        <begin position="90"/>
        <end position="111"/>
    </location>
</feature>
<dbReference type="HOGENOM" id="CLU_151192_0_0_0"/>
<feature type="transmembrane region" description="Helical" evidence="1">
    <location>
        <begin position="61"/>
        <end position="83"/>
    </location>
</feature>
<dbReference type="OrthoDB" id="9797308at2"/>
<reference evidence="4" key="2">
    <citation type="submission" date="2011-06" db="EMBL/GenBank/DDBJ databases">
        <title>The complete genome of Flexistipes sinusarabici DSM 4947.</title>
        <authorList>
            <person name="Lucas S."/>
            <person name="Han J."/>
            <person name="Lapidus A."/>
            <person name="Bruce D."/>
            <person name="Goodwin L."/>
            <person name="Pitluck S."/>
            <person name="Peters L."/>
            <person name="Kyrpides N."/>
            <person name="Mavromatis K."/>
            <person name="Ivanova N."/>
            <person name="Mikhailova N."/>
            <person name="Chertkov O."/>
            <person name="Detter J.C."/>
            <person name="Tapia R."/>
            <person name="Han C."/>
            <person name="Land M."/>
            <person name="Hauser L."/>
            <person name="Markowitz V."/>
            <person name="Cheng J.-F."/>
            <person name="Hugenholtz P."/>
            <person name="Woyke T."/>
            <person name="Wu D."/>
            <person name="Spring S."/>
            <person name="Schroeder M."/>
            <person name="Brambilla E."/>
            <person name="Klenk H.-P."/>
            <person name="Eisen J.A."/>
        </authorList>
    </citation>
    <scope>NUCLEOTIDE SEQUENCE [LARGE SCALE GENOMIC DNA]</scope>
    <source>
        <strain evidence="4">DSM 4947 / MAS 10</strain>
    </source>
</reference>
<evidence type="ECO:0000256" key="1">
    <source>
        <dbReference type="SAM" id="Phobius"/>
    </source>
</evidence>
<feature type="transmembrane region" description="Helical" evidence="1">
    <location>
        <begin position="117"/>
        <end position="139"/>
    </location>
</feature>
<dbReference type="InterPro" id="IPR011642">
    <property type="entry name" value="Gate_dom"/>
</dbReference>
<dbReference type="STRING" id="717231.Flexsi_1730"/>
<organism evidence="3 4">
    <name type="scientific">Flexistipes sinusarabici (strain ATCC 49648 / DSM 4947 / MAS 10)</name>
    <dbReference type="NCBI Taxonomy" id="717231"/>
    <lineage>
        <taxon>Bacteria</taxon>
        <taxon>Pseudomonadati</taxon>
        <taxon>Deferribacterota</taxon>
        <taxon>Deferribacteres</taxon>
        <taxon>Deferribacterales</taxon>
        <taxon>Flexistipitaceae</taxon>
        <taxon>Flexistipes</taxon>
    </lineage>
</organism>
<gene>
    <name evidence="3" type="ordered locus">Flexsi_1730</name>
</gene>
<evidence type="ECO:0000313" key="4">
    <source>
        <dbReference type="Proteomes" id="UP000006621"/>
    </source>
</evidence>
<keyword evidence="4" id="KW-1185">Reference proteome</keyword>
<dbReference type="EMBL" id="CP002858">
    <property type="protein sequence ID" value="AEI15372.1"/>
    <property type="molecule type" value="Genomic_DNA"/>
</dbReference>
<dbReference type="Pfam" id="PF07670">
    <property type="entry name" value="Gate"/>
    <property type="match status" value="1"/>
</dbReference>
<keyword evidence="1" id="KW-1133">Transmembrane helix</keyword>
<dbReference type="Proteomes" id="UP000006621">
    <property type="component" value="Chromosome"/>
</dbReference>
<accession>F8E9W1</accession>
<evidence type="ECO:0000313" key="3">
    <source>
        <dbReference type="EMBL" id="AEI15372.1"/>
    </source>
</evidence>
<dbReference type="AlphaFoldDB" id="F8E9W1"/>
<reference evidence="3 4" key="1">
    <citation type="journal article" date="2011" name="Stand. Genomic Sci.">
        <title>Genome sequence of the moderately thermophilic halophile Flexistipes sinusarabici strain (MAS10).</title>
        <authorList>
            <person name="Lapidus A."/>
            <person name="Chertkov O."/>
            <person name="Nolan M."/>
            <person name="Lucas S."/>
            <person name="Hammon N."/>
            <person name="Deshpande S."/>
            <person name="Cheng J.F."/>
            <person name="Tapia R."/>
            <person name="Han C."/>
            <person name="Goodwin L."/>
            <person name="Pitluck S."/>
            <person name="Liolios K."/>
            <person name="Pagani I."/>
            <person name="Ivanova N."/>
            <person name="Huntemann M."/>
            <person name="Mavromatis K."/>
            <person name="Mikhailova N."/>
            <person name="Pati A."/>
            <person name="Chen A."/>
            <person name="Palaniappan K."/>
            <person name="Land M."/>
            <person name="Hauser L."/>
            <person name="Brambilla E.M."/>
            <person name="Rohde M."/>
            <person name="Abt B."/>
            <person name="Spring S."/>
            <person name="Goker M."/>
            <person name="Bristow J."/>
            <person name="Eisen J.A."/>
            <person name="Markowitz V."/>
            <person name="Hugenholtz P."/>
            <person name="Kyrpides N.C."/>
            <person name="Klenk H.P."/>
            <person name="Woyke T."/>
        </authorList>
    </citation>
    <scope>NUCLEOTIDE SEQUENCE [LARGE SCALE GENOMIC DNA]</scope>
    <source>
        <strain evidence="4">DSM 4947 / MAS 10</strain>
    </source>
</reference>
<protein>
    <submittedName>
        <fullName evidence="3">Nucleoside recognition domain protein</fullName>
    </submittedName>
</protein>
<name>F8E9W1_FLESM</name>
<proteinExistence type="predicted"/>
<dbReference type="KEGG" id="fsi:Flexsi_1730"/>
<keyword evidence="1" id="KW-0472">Membrane</keyword>
<keyword evidence="1" id="KW-0812">Transmembrane</keyword>